<dbReference type="Gene3D" id="1.10.287.950">
    <property type="entry name" value="Methyl-accepting chemotaxis protein"/>
    <property type="match status" value="1"/>
</dbReference>
<dbReference type="SUPFAM" id="SSF58104">
    <property type="entry name" value="Methyl-accepting chemotaxis protein (MCP) signaling domain"/>
    <property type="match status" value="1"/>
</dbReference>
<dbReference type="RefSeq" id="WP_055434399.1">
    <property type="nucleotide sequence ID" value="NZ_CYHA01000007.1"/>
</dbReference>
<dbReference type="GO" id="GO:0006935">
    <property type="term" value="P:chemotaxis"/>
    <property type="evidence" value="ECO:0007669"/>
    <property type="project" value="InterPro"/>
</dbReference>
<feature type="domain" description="Methyl-accepting transducer" evidence="7">
    <location>
        <begin position="218"/>
        <end position="454"/>
    </location>
</feature>
<dbReference type="STRING" id="375574.GCA_001418035_02414"/>
<feature type="transmembrane region" description="Helical" evidence="6">
    <location>
        <begin position="53"/>
        <end position="72"/>
    </location>
</feature>
<dbReference type="InterPro" id="IPR004089">
    <property type="entry name" value="MCPsignal_dom"/>
</dbReference>
<protein>
    <submittedName>
        <fullName evidence="8">Methyl-accepting chemotaxis protein</fullName>
    </submittedName>
</protein>
<feature type="transmembrane region" description="Helical" evidence="6">
    <location>
        <begin position="166"/>
        <end position="183"/>
    </location>
</feature>
<gene>
    <name evidence="8" type="ORF">Ga0061063_2638</name>
</gene>
<evidence type="ECO:0000256" key="1">
    <source>
        <dbReference type="ARBA" id="ARBA00023224"/>
    </source>
</evidence>
<evidence type="ECO:0000256" key="6">
    <source>
        <dbReference type="SAM" id="Phobius"/>
    </source>
</evidence>
<dbReference type="InterPro" id="IPR004090">
    <property type="entry name" value="Chemotax_Me-accpt_rcpt"/>
</dbReference>
<dbReference type="PRINTS" id="PR00260">
    <property type="entry name" value="CHEMTRNSDUCR"/>
</dbReference>
<dbReference type="Pfam" id="PF00015">
    <property type="entry name" value="MCPsignal"/>
    <property type="match status" value="1"/>
</dbReference>
<evidence type="ECO:0000256" key="4">
    <source>
        <dbReference type="SAM" id="Coils"/>
    </source>
</evidence>
<evidence type="ECO:0000256" key="5">
    <source>
        <dbReference type="SAM" id="MobiDB-lite"/>
    </source>
</evidence>
<evidence type="ECO:0000256" key="3">
    <source>
        <dbReference type="PROSITE-ProRule" id="PRU00284"/>
    </source>
</evidence>
<evidence type="ECO:0000259" key="7">
    <source>
        <dbReference type="PROSITE" id="PS50111"/>
    </source>
</evidence>
<keyword evidence="6" id="KW-1133">Transmembrane helix</keyword>
<dbReference type="CDD" id="cd11386">
    <property type="entry name" value="MCP_signal"/>
    <property type="match status" value="1"/>
</dbReference>
<keyword evidence="4" id="KW-0175">Coiled coil</keyword>
<dbReference type="EMBL" id="CYHA01000007">
    <property type="protein sequence ID" value="CUA86311.1"/>
    <property type="molecule type" value="Genomic_DNA"/>
</dbReference>
<evidence type="ECO:0000313" key="9">
    <source>
        <dbReference type="Proteomes" id="UP000243535"/>
    </source>
</evidence>
<dbReference type="OrthoDB" id="6115138at2"/>
<keyword evidence="6" id="KW-0812">Transmembrane</keyword>
<dbReference type="PROSITE" id="PS50111">
    <property type="entry name" value="CHEMOTAXIS_TRANSDUC_2"/>
    <property type="match status" value="1"/>
</dbReference>
<feature type="transmembrane region" description="Helical" evidence="6">
    <location>
        <begin position="28"/>
        <end position="47"/>
    </location>
</feature>
<dbReference type="GO" id="GO:0004888">
    <property type="term" value="F:transmembrane signaling receptor activity"/>
    <property type="evidence" value="ECO:0007669"/>
    <property type="project" value="InterPro"/>
</dbReference>
<keyword evidence="1 3" id="KW-0807">Transducer</keyword>
<keyword evidence="9" id="KW-1185">Reference proteome</keyword>
<reference evidence="9" key="1">
    <citation type="submission" date="2015-08" db="EMBL/GenBank/DDBJ databases">
        <authorList>
            <person name="Varghese N."/>
        </authorList>
    </citation>
    <scope>NUCLEOTIDE SEQUENCE [LARGE SCALE GENOMIC DNA]</scope>
    <source>
        <strain evidence="9">DSM 17901</strain>
    </source>
</reference>
<feature type="transmembrane region" description="Helical" evidence="6">
    <location>
        <begin position="104"/>
        <end position="122"/>
    </location>
</feature>
<dbReference type="GO" id="GO:0016020">
    <property type="term" value="C:membrane"/>
    <property type="evidence" value="ECO:0007669"/>
    <property type="project" value="InterPro"/>
</dbReference>
<feature type="region of interest" description="Disordered" evidence="5">
    <location>
        <begin position="263"/>
        <end position="287"/>
    </location>
</feature>
<dbReference type="SMART" id="SM00283">
    <property type="entry name" value="MA"/>
    <property type="match status" value="1"/>
</dbReference>
<accession>A0A0K6H6F4</accession>
<proteinExistence type="inferred from homology"/>
<dbReference type="GO" id="GO:0007165">
    <property type="term" value="P:signal transduction"/>
    <property type="evidence" value="ECO:0007669"/>
    <property type="project" value="UniProtKB-KW"/>
</dbReference>
<dbReference type="AlphaFoldDB" id="A0A0K6H6F4"/>
<dbReference type="PANTHER" id="PTHR32089:SF112">
    <property type="entry name" value="LYSOZYME-LIKE PROTEIN-RELATED"/>
    <property type="match status" value="1"/>
</dbReference>
<keyword evidence="6" id="KW-0472">Membrane</keyword>
<dbReference type="Proteomes" id="UP000243535">
    <property type="component" value="Unassembled WGS sequence"/>
</dbReference>
<dbReference type="PANTHER" id="PTHR32089">
    <property type="entry name" value="METHYL-ACCEPTING CHEMOTAXIS PROTEIN MCPB"/>
    <property type="match status" value="1"/>
</dbReference>
<feature type="transmembrane region" description="Helical" evidence="6">
    <location>
        <begin position="79"/>
        <end position="98"/>
    </location>
</feature>
<evidence type="ECO:0000313" key="8">
    <source>
        <dbReference type="EMBL" id="CUA86311.1"/>
    </source>
</evidence>
<evidence type="ECO:0000256" key="2">
    <source>
        <dbReference type="ARBA" id="ARBA00029447"/>
    </source>
</evidence>
<feature type="transmembrane region" description="Helical" evidence="6">
    <location>
        <begin position="129"/>
        <end position="146"/>
    </location>
</feature>
<organism evidence="8 9">
    <name type="scientific">Gulbenkiania indica</name>
    <dbReference type="NCBI Taxonomy" id="375574"/>
    <lineage>
        <taxon>Bacteria</taxon>
        <taxon>Pseudomonadati</taxon>
        <taxon>Pseudomonadota</taxon>
        <taxon>Betaproteobacteria</taxon>
        <taxon>Neisseriales</taxon>
        <taxon>Chromobacteriaceae</taxon>
        <taxon>Gulbenkiania</taxon>
    </lineage>
</organism>
<feature type="coiled-coil region" evidence="4">
    <location>
        <begin position="289"/>
        <end position="316"/>
    </location>
</feature>
<comment type="similarity">
    <text evidence="2">Belongs to the methyl-accepting chemotaxis (MCP) protein family.</text>
</comment>
<sequence length="496" mass="52768">MTLAAIAEWFVPENARQTPELAIRARTVVSMGLLAGIIAPLFALSYFKLHHPAMGYGILLGGVCLLLGPFLLKMTGAIRLTAEFLVLAMYGMVCWMVYVNGGILSTSAVWFASIPFAAIFVAGRMSGMVWTGLTLVAIGLFFLAAHDPGSLPPTPIPHTEFPALQAKSLVGLSLVILALAMAYDRAKSRSFEKLEAARSEAEQASHAMQRMMEQVTRSIHAASSASREIAASTTMMARTMHEQRERAEEMVSAAQDMAVVSTQTTQQSQDATRTADTAGAAASSGGEAMDNAVQQINQASEAIRQAALRLEDLGEKSTEVSGIVQLIRGIADQTNLLALNAAIEAARAGELGRGFAVVADEVRKLAERTQQATLDIEHKIRLIVDGTNEAIVAMRSGSTQIQSGQAFTAAAQEKLSGVIDDTHRLAQILVMVARAEETQNAGFARFASNITAVGESTRSLSGETETIAQATRRLDALMADLGQSVNRFSGETASPA</sequence>
<name>A0A0K6H6F4_9NEIS</name>